<proteinExistence type="predicted"/>
<keyword evidence="3" id="KW-1185">Reference proteome</keyword>
<comment type="caution">
    <text evidence="2">The sequence shown here is derived from an EMBL/GenBank/DDBJ whole genome shotgun (WGS) entry which is preliminary data.</text>
</comment>
<reference evidence="2" key="1">
    <citation type="submission" date="2023-03" db="EMBL/GenBank/DDBJ databases">
        <title>Massive genome expansion in bonnet fungi (Mycena s.s.) driven by repeated elements and novel gene families across ecological guilds.</title>
        <authorList>
            <consortium name="Lawrence Berkeley National Laboratory"/>
            <person name="Harder C.B."/>
            <person name="Miyauchi S."/>
            <person name="Viragh M."/>
            <person name="Kuo A."/>
            <person name="Thoen E."/>
            <person name="Andreopoulos B."/>
            <person name="Lu D."/>
            <person name="Skrede I."/>
            <person name="Drula E."/>
            <person name="Henrissat B."/>
            <person name="Morin E."/>
            <person name="Kohler A."/>
            <person name="Barry K."/>
            <person name="LaButti K."/>
            <person name="Morin E."/>
            <person name="Salamov A."/>
            <person name="Lipzen A."/>
            <person name="Mereny Z."/>
            <person name="Hegedus B."/>
            <person name="Baldrian P."/>
            <person name="Stursova M."/>
            <person name="Weitz H."/>
            <person name="Taylor A."/>
            <person name="Grigoriev I.V."/>
            <person name="Nagy L.G."/>
            <person name="Martin F."/>
            <person name="Kauserud H."/>
        </authorList>
    </citation>
    <scope>NUCLEOTIDE SEQUENCE</scope>
    <source>
        <strain evidence="2">CBHHK182m</strain>
    </source>
</reference>
<evidence type="ECO:0000313" key="2">
    <source>
        <dbReference type="EMBL" id="KAJ7766861.1"/>
    </source>
</evidence>
<evidence type="ECO:0000256" key="1">
    <source>
        <dbReference type="SAM" id="MobiDB-lite"/>
    </source>
</evidence>
<evidence type="ECO:0000313" key="3">
    <source>
        <dbReference type="Proteomes" id="UP001215598"/>
    </source>
</evidence>
<accession>A0AAD7JPQ4</accession>
<dbReference type="EMBL" id="JARKIB010000023">
    <property type="protein sequence ID" value="KAJ7766861.1"/>
    <property type="molecule type" value="Genomic_DNA"/>
</dbReference>
<name>A0AAD7JPQ4_9AGAR</name>
<dbReference type="AlphaFoldDB" id="A0AAD7JPQ4"/>
<organism evidence="2 3">
    <name type="scientific">Mycena metata</name>
    <dbReference type="NCBI Taxonomy" id="1033252"/>
    <lineage>
        <taxon>Eukaryota</taxon>
        <taxon>Fungi</taxon>
        <taxon>Dikarya</taxon>
        <taxon>Basidiomycota</taxon>
        <taxon>Agaricomycotina</taxon>
        <taxon>Agaricomycetes</taxon>
        <taxon>Agaricomycetidae</taxon>
        <taxon>Agaricales</taxon>
        <taxon>Marasmiineae</taxon>
        <taxon>Mycenaceae</taxon>
        <taxon>Mycena</taxon>
    </lineage>
</organism>
<feature type="region of interest" description="Disordered" evidence="1">
    <location>
        <begin position="97"/>
        <end position="118"/>
    </location>
</feature>
<feature type="region of interest" description="Disordered" evidence="1">
    <location>
        <begin position="353"/>
        <end position="391"/>
    </location>
</feature>
<protein>
    <submittedName>
        <fullName evidence="2">Uncharacterized protein</fullName>
    </submittedName>
</protein>
<feature type="compositionally biased region" description="Polar residues" evidence="1">
    <location>
        <begin position="101"/>
        <end position="118"/>
    </location>
</feature>
<sequence>MATTIKTILAAPFGPYKDSDILNPSWVPKGKKLAQLSRLRLLQDEKITGFDSSERYLTSAKDSAPVFFFGVLIIDKLEWLSGDGRAVLQKELKKRDKTLSTHRSSQNSQKASEPRNLTLTGLYDKGPHQGFKLSVCIFCEKHSPAMFMTDKDYPRSLVLNSKDQLRSYQILSLERGSYHLSHNFFERYRLVSLVTEIMQKYGYPPNTLRIDMLEKAYSMKHKEEKLSHAVIFAEDGAAPENPLLRHVSKAEVREVFAAQCGWLLAFYLKTPTCPLDIREWCKFVLQVWQAKRHPKKPKNWSRTHEDDDIWASDPDEAADNDYAVIAKSLAKFGGTAAEWEELLVRRITRPRKAQEPDIYEPPPPLPKVNYDPDFSEPSTPGCSDAEYDSDSPKVPLSSTLMHVSQPPSLLPGRFVWDCPVPACAYSIDLLNDHIPGDGVSEAYVDRAQFRNLHDEHVQKVLHRMVSRHYAVDHLRISTAKLQNKKQFVSQLTQKRGR</sequence>
<dbReference type="Proteomes" id="UP001215598">
    <property type="component" value="Unassembled WGS sequence"/>
</dbReference>
<gene>
    <name evidence="2" type="ORF">B0H16DRAFT_1687045</name>
</gene>